<evidence type="ECO:0000313" key="7">
    <source>
        <dbReference type="Proteomes" id="UP000001213"/>
    </source>
</evidence>
<evidence type="ECO:0000256" key="3">
    <source>
        <dbReference type="ARBA" id="ARBA00023163"/>
    </source>
</evidence>
<keyword evidence="7" id="KW-1185">Reference proteome</keyword>
<feature type="domain" description="HTH tetR-type" evidence="5">
    <location>
        <begin position="33"/>
        <end position="94"/>
    </location>
</feature>
<evidence type="ECO:0000256" key="2">
    <source>
        <dbReference type="ARBA" id="ARBA00023125"/>
    </source>
</evidence>
<reference evidence="6 7" key="2">
    <citation type="journal article" date="2011" name="Stand. Genomic Sci.">
        <title>Complete genome sequence of Tsukamurella paurometabola type strain (no. 33).</title>
        <authorList>
            <person name="Munk A.C."/>
            <person name="Lapidus A."/>
            <person name="Lucas S."/>
            <person name="Nolan M."/>
            <person name="Tice H."/>
            <person name="Cheng J.F."/>
            <person name="Del Rio T.G."/>
            <person name="Goodwin L."/>
            <person name="Pitluck S."/>
            <person name="Liolios K."/>
            <person name="Huntemann M."/>
            <person name="Ivanova N."/>
            <person name="Mavromatis K."/>
            <person name="Mikhailova N."/>
            <person name="Pati A."/>
            <person name="Chen A."/>
            <person name="Palaniappan K."/>
            <person name="Tapia R."/>
            <person name="Han C."/>
            <person name="Land M."/>
            <person name="Hauser L."/>
            <person name="Chang Y.J."/>
            <person name="Jeffries C.D."/>
            <person name="Brettin T."/>
            <person name="Yasawong M."/>
            <person name="Brambilla E.M."/>
            <person name="Rohde M."/>
            <person name="Sikorski J."/>
            <person name="Goker M."/>
            <person name="Detter J.C."/>
            <person name="Woyke T."/>
            <person name="Bristow J."/>
            <person name="Eisen J.A."/>
            <person name="Markowitz V."/>
            <person name="Hugenholtz P."/>
            <person name="Kyrpides N.C."/>
            <person name="Klenk H.P."/>
        </authorList>
    </citation>
    <scope>NUCLEOTIDE SEQUENCE [LARGE SCALE GENOMIC DNA]</scope>
    <source>
        <strain evidence="7">ATCC 8368 / DSM 20162 / CCUG 35730 / CIP 100753 / JCM 10117 / KCTC 9821 / NBRC 16120 / NCIMB 702349 / NCTC 13040</strain>
    </source>
</reference>
<dbReference type="InterPro" id="IPR050109">
    <property type="entry name" value="HTH-type_TetR-like_transc_reg"/>
</dbReference>
<evidence type="ECO:0000313" key="6">
    <source>
        <dbReference type="EMBL" id="ADG77829.1"/>
    </source>
</evidence>
<dbReference type="KEGG" id="tpr:Tpau_1198"/>
<sequence>MRALVWRVASAGMATPTEEPGSGYELRWRAHNSQRRDLILRAAAQLVEESEPGAPIAVQRIAERAGLVKSVVYRQFKSKDELARALRGYVVDTFAAELEADLDVSTGTLREILRRSVASAAGWMQDNPRLVDLLRSGPSDAAPDAPDAMSDLKQRIVTRAHATIDGISALTGRDATGFVTVPFVVFTMVESTLTSWVRGEDRVRDLTRAEVVESLTDITWFVLDGAARGIGIEVDPDAEFSEVLQRLAQPPAVAPHTAG</sequence>
<dbReference type="SUPFAM" id="SSF46689">
    <property type="entry name" value="Homeodomain-like"/>
    <property type="match status" value="1"/>
</dbReference>
<name>D5UW22_TSUPD</name>
<dbReference type="eggNOG" id="COG1309">
    <property type="taxonomic scope" value="Bacteria"/>
</dbReference>
<dbReference type="EMBL" id="CP001966">
    <property type="protein sequence ID" value="ADG77829.1"/>
    <property type="molecule type" value="Genomic_DNA"/>
</dbReference>
<reference evidence="7" key="1">
    <citation type="submission" date="2010-03" db="EMBL/GenBank/DDBJ databases">
        <title>The complete chromosome of Tsukamurella paurometabola DSM 20162.</title>
        <authorList>
            <consortium name="US DOE Joint Genome Institute (JGI-PGF)"/>
            <person name="Lucas S."/>
            <person name="Copeland A."/>
            <person name="Lapidus A."/>
            <person name="Glavina del Rio T."/>
            <person name="Dalin E."/>
            <person name="Tice H."/>
            <person name="Bruce D."/>
            <person name="Goodwin L."/>
            <person name="Pitluck S."/>
            <person name="Kyrpides N."/>
            <person name="Mavromatis K."/>
            <person name="Ivanova N."/>
            <person name="Mikhailova N."/>
            <person name="Munk A.C."/>
            <person name="Brettin T."/>
            <person name="Detter J.C."/>
            <person name="Tapia R."/>
            <person name="Han C."/>
            <person name="Larimer F."/>
            <person name="Land M."/>
            <person name="Hauser L."/>
            <person name="Markowitz V."/>
            <person name="Cheng J.-F."/>
            <person name="Hugenholtz P."/>
            <person name="Woyke T."/>
            <person name="Wu D."/>
            <person name="Jando M."/>
            <person name="Brambilla E."/>
            <person name="Klenk H.-P."/>
            <person name="Eisen J.A."/>
        </authorList>
    </citation>
    <scope>NUCLEOTIDE SEQUENCE [LARGE SCALE GENOMIC DNA]</scope>
    <source>
        <strain evidence="7">ATCC 8368 / DSM 20162 / CCUG 35730 / CIP 100753 / JCM 10117 / KCTC 9821 / NBRC 16120 / NCIMB 702349 / NCTC 13040</strain>
    </source>
</reference>
<dbReference type="GO" id="GO:0000976">
    <property type="term" value="F:transcription cis-regulatory region binding"/>
    <property type="evidence" value="ECO:0007669"/>
    <property type="project" value="TreeGrafter"/>
</dbReference>
<dbReference type="SUPFAM" id="SSF48498">
    <property type="entry name" value="Tetracyclin repressor-like, C-terminal domain"/>
    <property type="match status" value="1"/>
</dbReference>
<dbReference type="Pfam" id="PF00440">
    <property type="entry name" value="TetR_N"/>
    <property type="match status" value="1"/>
</dbReference>
<evidence type="ECO:0000256" key="1">
    <source>
        <dbReference type="ARBA" id="ARBA00023015"/>
    </source>
</evidence>
<dbReference type="PANTHER" id="PTHR30055">
    <property type="entry name" value="HTH-TYPE TRANSCRIPTIONAL REGULATOR RUTR"/>
    <property type="match status" value="1"/>
</dbReference>
<dbReference type="HOGENOM" id="CLU_069356_11_1_11"/>
<dbReference type="PROSITE" id="PS50977">
    <property type="entry name" value="HTH_TETR_2"/>
    <property type="match status" value="1"/>
</dbReference>
<dbReference type="InterPro" id="IPR009057">
    <property type="entry name" value="Homeodomain-like_sf"/>
</dbReference>
<dbReference type="InterPro" id="IPR001647">
    <property type="entry name" value="HTH_TetR"/>
</dbReference>
<keyword evidence="1" id="KW-0805">Transcription regulation</keyword>
<dbReference type="InterPro" id="IPR036271">
    <property type="entry name" value="Tet_transcr_reg_TetR-rel_C_sf"/>
</dbReference>
<dbReference type="Gene3D" id="1.10.357.10">
    <property type="entry name" value="Tetracycline Repressor, domain 2"/>
    <property type="match status" value="1"/>
</dbReference>
<dbReference type="STRING" id="521096.Tpau_1198"/>
<dbReference type="Proteomes" id="UP000001213">
    <property type="component" value="Chromosome"/>
</dbReference>
<dbReference type="PANTHER" id="PTHR30055:SF234">
    <property type="entry name" value="HTH-TYPE TRANSCRIPTIONAL REGULATOR BETI"/>
    <property type="match status" value="1"/>
</dbReference>
<evidence type="ECO:0000256" key="4">
    <source>
        <dbReference type="PROSITE-ProRule" id="PRU00335"/>
    </source>
</evidence>
<evidence type="ECO:0000259" key="5">
    <source>
        <dbReference type="PROSITE" id="PS50977"/>
    </source>
</evidence>
<dbReference type="AlphaFoldDB" id="D5UW22"/>
<dbReference type="GO" id="GO:0003700">
    <property type="term" value="F:DNA-binding transcription factor activity"/>
    <property type="evidence" value="ECO:0007669"/>
    <property type="project" value="TreeGrafter"/>
</dbReference>
<organism evidence="6 7">
    <name type="scientific">Tsukamurella paurometabola (strain ATCC 8368 / DSM 20162 / CCUG 35730 / CIP 100753 / JCM 10117 / KCTC 9821 / NBRC 16120 / NCIMB 702349 / NCTC 13040)</name>
    <name type="common">Corynebacterium paurometabolum</name>
    <dbReference type="NCBI Taxonomy" id="521096"/>
    <lineage>
        <taxon>Bacteria</taxon>
        <taxon>Bacillati</taxon>
        <taxon>Actinomycetota</taxon>
        <taxon>Actinomycetes</taxon>
        <taxon>Mycobacteriales</taxon>
        <taxon>Tsukamurellaceae</taxon>
        <taxon>Tsukamurella</taxon>
    </lineage>
</organism>
<feature type="DNA-binding region" description="H-T-H motif" evidence="4">
    <location>
        <begin position="57"/>
        <end position="76"/>
    </location>
</feature>
<protein>
    <submittedName>
        <fullName evidence="6">Transcriptional regulator, TetR family</fullName>
    </submittedName>
</protein>
<accession>D5UW22</accession>
<gene>
    <name evidence="6" type="ordered locus">Tpau_1198</name>
</gene>
<keyword evidence="2 4" id="KW-0238">DNA-binding</keyword>
<proteinExistence type="predicted"/>
<keyword evidence="3" id="KW-0804">Transcription</keyword>